<reference evidence="8 9" key="1">
    <citation type="journal article" date="2018" name="Sci. Rep.">
        <title>Comparative analysis of the Pocillopora damicornis genome highlights role of immune system in coral evolution.</title>
        <authorList>
            <person name="Cunning R."/>
            <person name="Bay R.A."/>
            <person name="Gillette P."/>
            <person name="Baker A.C."/>
            <person name="Traylor-Knowles N."/>
        </authorList>
    </citation>
    <scope>NUCLEOTIDE SEQUENCE [LARGE SCALE GENOMIC DNA]</scope>
    <source>
        <strain evidence="8">RSMAS</strain>
        <tissue evidence="8">Whole animal</tissue>
    </source>
</reference>
<feature type="region of interest" description="Disordered" evidence="5">
    <location>
        <begin position="1"/>
        <end position="92"/>
    </location>
</feature>
<keyword evidence="9" id="KW-1185">Reference proteome</keyword>
<feature type="domain" description="CTCHY-type" evidence="7">
    <location>
        <begin position="235"/>
        <end position="297"/>
    </location>
</feature>
<evidence type="ECO:0008006" key="10">
    <source>
        <dbReference type="Google" id="ProtNLM"/>
    </source>
</evidence>
<evidence type="ECO:0000256" key="1">
    <source>
        <dbReference type="ARBA" id="ARBA00022723"/>
    </source>
</evidence>
<accession>A0A3M6V5R3</accession>
<dbReference type="PROSITE" id="PS51266">
    <property type="entry name" value="ZF_CHY"/>
    <property type="match status" value="1"/>
</dbReference>
<feature type="compositionally biased region" description="Basic and acidic residues" evidence="5">
    <location>
        <begin position="131"/>
        <end position="144"/>
    </location>
</feature>
<feature type="non-terminal residue" evidence="8">
    <location>
        <position position="1"/>
    </location>
</feature>
<feature type="domain" description="CHY-type" evidence="6">
    <location>
        <begin position="160"/>
        <end position="233"/>
    </location>
</feature>
<feature type="region of interest" description="Disordered" evidence="5">
    <location>
        <begin position="131"/>
        <end position="157"/>
    </location>
</feature>
<evidence type="ECO:0000256" key="5">
    <source>
        <dbReference type="SAM" id="MobiDB-lite"/>
    </source>
</evidence>
<dbReference type="EMBL" id="RCHS01000074">
    <property type="protein sequence ID" value="RMX61209.1"/>
    <property type="molecule type" value="Genomic_DNA"/>
</dbReference>
<feature type="compositionally biased region" description="Basic and acidic residues" evidence="5">
    <location>
        <begin position="50"/>
        <end position="69"/>
    </location>
</feature>
<dbReference type="Proteomes" id="UP000275408">
    <property type="component" value="Unassembled WGS sequence"/>
</dbReference>
<proteinExistence type="predicted"/>
<dbReference type="GO" id="GO:0006511">
    <property type="term" value="P:ubiquitin-dependent protein catabolic process"/>
    <property type="evidence" value="ECO:0007669"/>
    <property type="project" value="TreeGrafter"/>
</dbReference>
<feature type="compositionally biased region" description="Polar residues" evidence="5">
    <location>
        <begin position="32"/>
        <end position="49"/>
    </location>
</feature>
<sequence length="302" mass="34641">LTSLQQRVQEILKPSEGTTQRLNISGARFNAQKDTATDQSYSHVSNQPNKSEHSGARPKDRPPETDRYPKPSLLNSLKDGVPKKDTEPVPHGVANTVSCERVAISCERVASEGEEIEDFDQDIKRKEHEIRAEKEHEKREREAWELEQPSARPQQQEPVTVQSLLPCEHYQRHCRVRFPCCNKFYSCHHCHNKSKDCNNKKARASHATHLKCSYCHDEQEIGEDSAKCRRCGREMSAYFCAVCKHFMSIIKNPYHCEKCGICRKNKDALFHCDVCNVCFNKNYQGNHNCRPDSGHDKCGICL</sequence>
<name>A0A3M6V5R3_POCDA</name>
<keyword evidence="3" id="KW-0862">Zinc</keyword>
<evidence type="ECO:0000313" key="9">
    <source>
        <dbReference type="Proteomes" id="UP000275408"/>
    </source>
</evidence>
<evidence type="ECO:0000256" key="4">
    <source>
        <dbReference type="PROSITE-ProRule" id="PRU00601"/>
    </source>
</evidence>
<dbReference type="PROSITE" id="PS51270">
    <property type="entry name" value="ZF_CTCHY"/>
    <property type="match status" value="1"/>
</dbReference>
<evidence type="ECO:0000313" key="8">
    <source>
        <dbReference type="EMBL" id="RMX61209.1"/>
    </source>
</evidence>
<dbReference type="PANTHER" id="PTHR21319:SF53">
    <property type="entry name" value="RING FINGER AND CHY ZINC FINGER DOMAIN-CONTAINING PROTEIN 1"/>
    <property type="match status" value="1"/>
</dbReference>
<feature type="non-terminal residue" evidence="8">
    <location>
        <position position="302"/>
    </location>
</feature>
<dbReference type="AlphaFoldDB" id="A0A3M6V5R3"/>
<dbReference type="SUPFAM" id="SSF161219">
    <property type="entry name" value="CHY zinc finger-like"/>
    <property type="match status" value="1"/>
</dbReference>
<dbReference type="InterPro" id="IPR008913">
    <property type="entry name" value="Znf_CHY"/>
</dbReference>
<gene>
    <name evidence="8" type="ORF">pdam_00005616</name>
</gene>
<dbReference type="GO" id="GO:0016567">
    <property type="term" value="P:protein ubiquitination"/>
    <property type="evidence" value="ECO:0007669"/>
    <property type="project" value="TreeGrafter"/>
</dbReference>
<dbReference type="GO" id="GO:0005634">
    <property type="term" value="C:nucleus"/>
    <property type="evidence" value="ECO:0007669"/>
    <property type="project" value="TreeGrafter"/>
</dbReference>
<evidence type="ECO:0000256" key="2">
    <source>
        <dbReference type="ARBA" id="ARBA00022771"/>
    </source>
</evidence>
<dbReference type="STRING" id="46731.A0A3M6V5R3"/>
<evidence type="ECO:0000259" key="7">
    <source>
        <dbReference type="PROSITE" id="PS51270"/>
    </source>
</evidence>
<dbReference type="PANTHER" id="PTHR21319">
    <property type="entry name" value="RING FINGER AND CHY ZINC FINGER DOMAIN-CONTAINING PROTEIN 1"/>
    <property type="match status" value="1"/>
</dbReference>
<dbReference type="SUPFAM" id="SSF161245">
    <property type="entry name" value="Zinc hairpin stack"/>
    <property type="match status" value="1"/>
</dbReference>
<keyword evidence="1" id="KW-0479">Metal-binding</keyword>
<keyword evidence="2 4" id="KW-0863">Zinc-finger</keyword>
<evidence type="ECO:0000256" key="3">
    <source>
        <dbReference type="ARBA" id="ARBA00022833"/>
    </source>
</evidence>
<dbReference type="GO" id="GO:0061630">
    <property type="term" value="F:ubiquitin protein ligase activity"/>
    <property type="evidence" value="ECO:0007669"/>
    <property type="project" value="TreeGrafter"/>
</dbReference>
<dbReference type="GO" id="GO:0008270">
    <property type="term" value="F:zinc ion binding"/>
    <property type="evidence" value="ECO:0007669"/>
    <property type="project" value="UniProtKB-KW"/>
</dbReference>
<comment type="caution">
    <text evidence="8">The sequence shown here is derived from an EMBL/GenBank/DDBJ whole genome shotgun (WGS) entry which is preliminary data.</text>
</comment>
<organism evidence="8 9">
    <name type="scientific">Pocillopora damicornis</name>
    <name type="common">Cauliflower coral</name>
    <name type="synonym">Millepora damicornis</name>
    <dbReference type="NCBI Taxonomy" id="46731"/>
    <lineage>
        <taxon>Eukaryota</taxon>
        <taxon>Metazoa</taxon>
        <taxon>Cnidaria</taxon>
        <taxon>Anthozoa</taxon>
        <taxon>Hexacorallia</taxon>
        <taxon>Scleractinia</taxon>
        <taxon>Astrocoeniina</taxon>
        <taxon>Pocilloporidae</taxon>
        <taxon>Pocillopora</taxon>
    </lineage>
</organism>
<dbReference type="InterPro" id="IPR017921">
    <property type="entry name" value="Znf_CTCHY"/>
</dbReference>
<dbReference type="InterPro" id="IPR037275">
    <property type="entry name" value="Znf_CTCHY_sf"/>
</dbReference>
<protein>
    <recommendedName>
        <fullName evidence="10">CHY-type domain-containing protein</fullName>
    </recommendedName>
</protein>
<dbReference type="InterPro" id="IPR037274">
    <property type="entry name" value="Znf_CHY_sf"/>
</dbReference>
<evidence type="ECO:0000259" key="6">
    <source>
        <dbReference type="PROSITE" id="PS51266"/>
    </source>
</evidence>
<dbReference type="OrthoDB" id="411372at2759"/>
<dbReference type="Pfam" id="PF05495">
    <property type="entry name" value="zf-CHY"/>
    <property type="match status" value="1"/>
</dbReference>